<evidence type="ECO:0000313" key="2">
    <source>
        <dbReference type="Proteomes" id="UP000663823"/>
    </source>
</evidence>
<name>A0A819CA07_9BILA</name>
<protein>
    <submittedName>
        <fullName evidence="1">Uncharacterized protein</fullName>
    </submittedName>
</protein>
<gene>
    <name evidence="1" type="ORF">OTI717_LOCUS19192</name>
</gene>
<evidence type="ECO:0000313" key="1">
    <source>
        <dbReference type="EMBL" id="CAF3817291.1"/>
    </source>
</evidence>
<accession>A0A819CA07</accession>
<dbReference type="Proteomes" id="UP000663823">
    <property type="component" value="Unassembled WGS sequence"/>
</dbReference>
<proteinExistence type="predicted"/>
<reference evidence="1" key="1">
    <citation type="submission" date="2021-02" db="EMBL/GenBank/DDBJ databases">
        <authorList>
            <person name="Nowell W R."/>
        </authorList>
    </citation>
    <scope>NUCLEOTIDE SEQUENCE</scope>
</reference>
<sequence>MFHIFRWRRDPENITPSDLTTNQEHKDSHLRHHGLQFYHGKPPFERLFHVRRHRSPSDYDKRQVKEEKKPDFMSIVSWVP</sequence>
<comment type="caution">
    <text evidence="1">The sequence shown here is derived from an EMBL/GenBank/DDBJ whole genome shotgun (WGS) entry which is preliminary data.</text>
</comment>
<organism evidence="1 2">
    <name type="scientific">Rotaria sordida</name>
    <dbReference type="NCBI Taxonomy" id="392033"/>
    <lineage>
        <taxon>Eukaryota</taxon>
        <taxon>Metazoa</taxon>
        <taxon>Spiralia</taxon>
        <taxon>Gnathifera</taxon>
        <taxon>Rotifera</taxon>
        <taxon>Eurotatoria</taxon>
        <taxon>Bdelloidea</taxon>
        <taxon>Philodinida</taxon>
        <taxon>Philodinidae</taxon>
        <taxon>Rotaria</taxon>
    </lineage>
</organism>
<dbReference type="AlphaFoldDB" id="A0A819CA07"/>
<dbReference type="EMBL" id="CAJOAX010002760">
    <property type="protein sequence ID" value="CAF3817291.1"/>
    <property type="molecule type" value="Genomic_DNA"/>
</dbReference>